<dbReference type="RefSeq" id="WP_267928686.1">
    <property type="nucleotide sequence ID" value="NZ_AP024233.1"/>
</dbReference>
<proteinExistence type="predicted"/>
<organism evidence="1 2">
    <name type="scientific">Desulfolithobacter dissulfuricans</name>
    <dbReference type="NCBI Taxonomy" id="2795293"/>
    <lineage>
        <taxon>Bacteria</taxon>
        <taxon>Pseudomonadati</taxon>
        <taxon>Thermodesulfobacteriota</taxon>
        <taxon>Desulfobulbia</taxon>
        <taxon>Desulfobulbales</taxon>
        <taxon>Desulfobulbaceae</taxon>
        <taxon>Desulfolithobacter</taxon>
    </lineage>
</organism>
<keyword evidence="2" id="KW-1185">Reference proteome</keyword>
<dbReference type="Proteomes" id="UP001063350">
    <property type="component" value="Chromosome"/>
</dbReference>
<name>A0A915U0N4_9BACT</name>
<sequence>MPVYHVKIGARRTTVSLPKILSTLLAIKLNRKPKTKEAAQAVRSWLQQAIDKENDPGMVYVSSVLQEEAILFIADKSLSDRYLEFLWEDDEDLQAEKDD</sequence>
<protein>
    <submittedName>
        <fullName evidence="1">Uncharacterized protein</fullName>
    </submittedName>
</protein>
<dbReference type="AlphaFoldDB" id="A0A915U0N4"/>
<reference evidence="1" key="1">
    <citation type="submission" date="2020-12" db="EMBL/GenBank/DDBJ databases">
        <title>Desulfobium dissulfuricans gen. nov., sp. nov., a novel mesophilic, sulfate-reducing bacterium isolated from a deep-sea hydrothermal vent.</title>
        <authorList>
            <person name="Hashimoto Y."/>
            <person name="Tame A."/>
            <person name="Sawayama S."/>
            <person name="Miyazaki J."/>
            <person name="Takai K."/>
            <person name="Nakagawa S."/>
        </authorList>
    </citation>
    <scope>NUCLEOTIDE SEQUENCE</scope>
    <source>
        <strain evidence="1">GF1</strain>
    </source>
</reference>
<dbReference type="EMBL" id="AP024233">
    <property type="protein sequence ID" value="BCO08784.1"/>
    <property type="molecule type" value="Genomic_DNA"/>
</dbReference>
<accession>A0A915U0N4</accession>
<dbReference type="KEGG" id="ddu:GF1_11600"/>
<evidence type="ECO:0000313" key="2">
    <source>
        <dbReference type="Proteomes" id="UP001063350"/>
    </source>
</evidence>
<evidence type="ECO:0000313" key="1">
    <source>
        <dbReference type="EMBL" id="BCO08784.1"/>
    </source>
</evidence>
<gene>
    <name evidence="1" type="ORF">GF1_11600</name>
</gene>